<sequence>MLKTLTFAACHFTVAFTVAYLLTGSIGISSLLALVEPLVNTVAYYFHEKVWDRIRSRDTRTPKTDAAGHHAFFHSH</sequence>
<dbReference type="InterPro" id="IPR018638">
    <property type="entry name" value="DUF2061_membrane"/>
</dbReference>
<evidence type="ECO:0000313" key="2">
    <source>
        <dbReference type="EMBL" id="CUA83475.1"/>
    </source>
</evidence>
<protein>
    <submittedName>
        <fullName evidence="2">Uncharacterized membrane protein</fullName>
    </submittedName>
</protein>
<gene>
    <name evidence="2" type="ORF">Ga0061063_1762</name>
</gene>
<reference evidence="3" key="1">
    <citation type="submission" date="2015-08" db="EMBL/GenBank/DDBJ databases">
        <authorList>
            <person name="Varghese N."/>
        </authorList>
    </citation>
    <scope>NUCLEOTIDE SEQUENCE [LARGE SCALE GENOMIC DNA]</scope>
    <source>
        <strain evidence="3">DSM 17901</strain>
    </source>
</reference>
<proteinExistence type="predicted"/>
<feature type="domain" description="DUF2061" evidence="1">
    <location>
        <begin position="1"/>
        <end position="52"/>
    </location>
</feature>
<organism evidence="2 3">
    <name type="scientific">Gulbenkiania indica</name>
    <dbReference type="NCBI Taxonomy" id="375574"/>
    <lineage>
        <taxon>Bacteria</taxon>
        <taxon>Pseudomonadati</taxon>
        <taxon>Pseudomonadota</taxon>
        <taxon>Betaproteobacteria</taxon>
        <taxon>Neisseriales</taxon>
        <taxon>Chromobacteriaceae</taxon>
        <taxon>Gulbenkiania</taxon>
    </lineage>
</organism>
<dbReference type="Pfam" id="PF09834">
    <property type="entry name" value="DUF2061"/>
    <property type="match status" value="1"/>
</dbReference>
<accession>A0A0K6GY18</accession>
<dbReference type="AlphaFoldDB" id="A0A0K6GY18"/>
<evidence type="ECO:0000259" key="1">
    <source>
        <dbReference type="Pfam" id="PF09834"/>
    </source>
</evidence>
<name>A0A0K6GY18_9NEIS</name>
<keyword evidence="3" id="KW-1185">Reference proteome</keyword>
<dbReference type="OrthoDB" id="9133582at2"/>
<dbReference type="EMBL" id="CYHA01000003">
    <property type="protein sequence ID" value="CUA83475.1"/>
    <property type="molecule type" value="Genomic_DNA"/>
</dbReference>
<dbReference type="RefSeq" id="WP_054285246.1">
    <property type="nucleotide sequence ID" value="NZ_CYHA01000003.1"/>
</dbReference>
<evidence type="ECO:0000313" key="3">
    <source>
        <dbReference type="Proteomes" id="UP000243535"/>
    </source>
</evidence>
<dbReference type="STRING" id="375574.GCA_001418035_01554"/>
<dbReference type="Proteomes" id="UP000243535">
    <property type="component" value="Unassembled WGS sequence"/>
</dbReference>